<accession>A0AAD9HDG8</accession>
<dbReference type="Proteomes" id="UP001232148">
    <property type="component" value="Unassembled WGS sequence"/>
</dbReference>
<proteinExistence type="predicted"/>
<dbReference type="EMBL" id="MU842926">
    <property type="protein sequence ID" value="KAK2025909.1"/>
    <property type="molecule type" value="Genomic_DNA"/>
</dbReference>
<gene>
    <name evidence="1" type="ORF">LX32DRAFT_40360</name>
</gene>
<evidence type="ECO:0000313" key="1">
    <source>
        <dbReference type="EMBL" id="KAK2025909.1"/>
    </source>
</evidence>
<name>A0AAD9HDG8_9PEZI</name>
<sequence length="149" mass="16143">MPVSPEALHGGPIAHCVWPWRVSPCEGPLEKTRPNLYEARGISGTEGGRPASARSLSRSLCRQVGAGAPPLVRSQLPAQTLDCDPESLPLCYVILDGRLEVGLDNRPVIPPTYHGTSRLAGRQRAVGLAWCSALPSAQHERRCWGCRRC</sequence>
<reference evidence="1" key="1">
    <citation type="submission" date="2021-06" db="EMBL/GenBank/DDBJ databases">
        <title>Comparative genomics, transcriptomics and evolutionary studies reveal genomic signatures of adaptation to plant cell wall in hemibiotrophic fungi.</title>
        <authorList>
            <consortium name="DOE Joint Genome Institute"/>
            <person name="Baroncelli R."/>
            <person name="Diaz J.F."/>
            <person name="Benocci T."/>
            <person name="Peng M."/>
            <person name="Battaglia E."/>
            <person name="Haridas S."/>
            <person name="Andreopoulos W."/>
            <person name="Labutti K."/>
            <person name="Pangilinan J."/>
            <person name="Floch G.L."/>
            <person name="Makela M.R."/>
            <person name="Henrissat B."/>
            <person name="Grigoriev I.V."/>
            <person name="Crouch J.A."/>
            <person name="De Vries R.P."/>
            <person name="Sukno S.A."/>
            <person name="Thon M.R."/>
        </authorList>
    </citation>
    <scope>NUCLEOTIDE SEQUENCE</scope>
    <source>
        <strain evidence="1">MAFF235873</strain>
    </source>
</reference>
<keyword evidence="2" id="KW-1185">Reference proteome</keyword>
<evidence type="ECO:0000313" key="2">
    <source>
        <dbReference type="Proteomes" id="UP001232148"/>
    </source>
</evidence>
<protein>
    <submittedName>
        <fullName evidence="1">Uncharacterized protein</fullName>
    </submittedName>
</protein>
<comment type="caution">
    <text evidence="1">The sequence shown here is derived from an EMBL/GenBank/DDBJ whole genome shotgun (WGS) entry which is preliminary data.</text>
</comment>
<organism evidence="1 2">
    <name type="scientific">Colletotrichum zoysiae</name>
    <dbReference type="NCBI Taxonomy" id="1216348"/>
    <lineage>
        <taxon>Eukaryota</taxon>
        <taxon>Fungi</taxon>
        <taxon>Dikarya</taxon>
        <taxon>Ascomycota</taxon>
        <taxon>Pezizomycotina</taxon>
        <taxon>Sordariomycetes</taxon>
        <taxon>Hypocreomycetidae</taxon>
        <taxon>Glomerellales</taxon>
        <taxon>Glomerellaceae</taxon>
        <taxon>Colletotrichum</taxon>
        <taxon>Colletotrichum graminicola species complex</taxon>
    </lineage>
</organism>
<dbReference type="AlphaFoldDB" id="A0AAD9HDG8"/>